<dbReference type="Proteomes" id="UP000265520">
    <property type="component" value="Unassembled WGS sequence"/>
</dbReference>
<reference evidence="2 3" key="1">
    <citation type="journal article" date="2018" name="Front. Plant Sci.">
        <title>Red Clover (Trifolium pratense) and Zigzag Clover (T. medium) - A Picture of Genomic Similarities and Differences.</title>
        <authorList>
            <person name="Dluhosova J."/>
            <person name="Istvanek J."/>
            <person name="Nedelnik J."/>
            <person name="Repkova J."/>
        </authorList>
    </citation>
    <scope>NUCLEOTIDE SEQUENCE [LARGE SCALE GENOMIC DNA]</scope>
    <source>
        <strain evidence="3">cv. 10/8</strain>
        <tissue evidence="2">Leaf</tissue>
    </source>
</reference>
<evidence type="ECO:0000313" key="3">
    <source>
        <dbReference type="Proteomes" id="UP000265520"/>
    </source>
</evidence>
<dbReference type="AlphaFoldDB" id="A0A392VBA5"/>
<proteinExistence type="predicted"/>
<organism evidence="2 3">
    <name type="scientific">Trifolium medium</name>
    <dbReference type="NCBI Taxonomy" id="97028"/>
    <lineage>
        <taxon>Eukaryota</taxon>
        <taxon>Viridiplantae</taxon>
        <taxon>Streptophyta</taxon>
        <taxon>Embryophyta</taxon>
        <taxon>Tracheophyta</taxon>
        <taxon>Spermatophyta</taxon>
        <taxon>Magnoliopsida</taxon>
        <taxon>eudicotyledons</taxon>
        <taxon>Gunneridae</taxon>
        <taxon>Pentapetalae</taxon>
        <taxon>rosids</taxon>
        <taxon>fabids</taxon>
        <taxon>Fabales</taxon>
        <taxon>Fabaceae</taxon>
        <taxon>Papilionoideae</taxon>
        <taxon>50 kb inversion clade</taxon>
        <taxon>NPAAA clade</taxon>
        <taxon>Hologalegina</taxon>
        <taxon>IRL clade</taxon>
        <taxon>Trifolieae</taxon>
        <taxon>Trifolium</taxon>
    </lineage>
</organism>
<protein>
    <submittedName>
        <fullName evidence="2">Uncharacterized protein</fullName>
    </submittedName>
</protein>
<comment type="caution">
    <text evidence="2">The sequence shown here is derived from an EMBL/GenBank/DDBJ whole genome shotgun (WGS) entry which is preliminary data.</text>
</comment>
<feature type="non-terminal residue" evidence="2">
    <location>
        <position position="1"/>
    </location>
</feature>
<evidence type="ECO:0000256" key="1">
    <source>
        <dbReference type="SAM" id="MobiDB-lite"/>
    </source>
</evidence>
<feature type="region of interest" description="Disordered" evidence="1">
    <location>
        <begin position="13"/>
        <end position="35"/>
    </location>
</feature>
<name>A0A392VBA5_9FABA</name>
<sequence length="35" mass="3725">DEVEYRLRSSIITTASPGSPSSSRSPLALYLRGTG</sequence>
<evidence type="ECO:0000313" key="2">
    <source>
        <dbReference type="EMBL" id="MCI85427.1"/>
    </source>
</evidence>
<feature type="compositionally biased region" description="Low complexity" evidence="1">
    <location>
        <begin position="13"/>
        <end position="29"/>
    </location>
</feature>
<dbReference type="EMBL" id="LXQA011115095">
    <property type="protein sequence ID" value="MCI85427.1"/>
    <property type="molecule type" value="Genomic_DNA"/>
</dbReference>
<keyword evidence="3" id="KW-1185">Reference proteome</keyword>
<accession>A0A392VBA5</accession>